<gene>
    <name evidence="18" type="ORF">A8990_1011</name>
</gene>
<evidence type="ECO:0000256" key="6">
    <source>
        <dbReference type="ARBA" id="ARBA00022670"/>
    </source>
</evidence>
<dbReference type="Gene3D" id="2.60.410.10">
    <property type="entry name" value="D-Ala-D-Ala carboxypeptidase, C-terminal domain"/>
    <property type="match status" value="1"/>
</dbReference>
<comment type="function">
    <text evidence="1">Removes C-terminal D-alanyl residues from sugar-peptide cell wall precursors.</text>
</comment>
<dbReference type="UniPathway" id="UPA00219"/>
<dbReference type="InterPro" id="IPR012338">
    <property type="entry name" value="Beta-lactam/transpept-like"/>
</dbReference>
<evidence type="ECO:0000313" key="19">
    <source>
        <dbReference type="Proteomes" id="UP000256304"/>
    </source>
</evidence>
<evidence type="ECO:0000256" key="14">
    <source>
        <dbReference type="PIRSR" id="PIRSR618044-2"/>
    </source>
</evidence>
<evidence type="ECO:0000313" key="18">
    <source>
        <dbReference type="EMBL" id="REE94211.1"/>
    </source>
</evidence>
<evidence type="ECO:0000256" key="10">
    <source>
        <dbReference type="ARBA" id="ARBA00022984"/>
    </source>
</evidence>
<comment type="pathway">
    <text evidence="2">Cell wall biogenesis; peptidoglycan biosynthesis.</text>
</comment>
<dbReference type="Gene3D" id="3.40.710.10">
    <property type="entry name" value="DD-peptidase/beta-lactamase superfamily"/>
    <property type="match status" value="1"/>
</dbReference>
<feature type="active site" description="Acyl-ester intermediate" evidence="13">
    <location>
        <position position="74"/>
    </location>
</feature>
<dbReference type="GO" id="GO:0009252">
    <property type="term" value="P:peptidoglycan biosynthetic process"/>
    <property type="evidence" value="ECO:0007669"/>
    <property type="project" value="UniProtKB-UniPathway"/>
</dbReference>
<feature type="active site" description="Proton acceptor" evidence="13">
    <location>
        <position position="77"/>
    </location>
</feature>
<dbReference type="SUPFAM" id="SSF56601">
    <property type="entry name" value="beta-lactamase/transpeptidase-like"/>
    <property type="match status" value="1"/>
</dbReference>
<comment type="similarity">
    <text evidence="3 15">Belongs to the peptidase S11 family.</text>
</comment>
<keyword evidence="11" id="KW-0961">Cell wall biogenesis/degradation</keyword>
<evidence type="ECO:0000256" key="5">
    <source>
        <dbReference type="ARBA" id="ARBA00022645"/>
    </source>
</evidence>
<dbReference type="SUPFAM" id="SSF69189">
    <property type="entry name" value="Penicillin-binding protein associated domain"/>
    <property type="match status" value="1"/>
</dbReference>
<evidence type="ECO:0000256" key="8">
    <source>
        <dbReference type="ARBA" id="ARBA00022801"/>
    </source>
</evidence>
<keyword evidence="19" id="KW-1185">Reference proteome</keyword>
<dbReference type="PANTHER" id="PTHR21581">
    <property type="entry name" value="D-ALANYL-D-ALANINE CARBOXYPEPTIDASE"/>
    <property type="match status" value="1"/>
</dbReference>
<comment type="catalytic activity">
    <reaction evidence="12">
        <text>Preferential cleavage: (Ac)2-L-Lys-D-Ala-|-D-Ala. Also transpeptidation of peptidyl-alanyl moieties that are N-acyl substituents of D-alanine.</text>
        <dbReference type="EC" id="3.4.16.4"/>
    </reaction>
</comment>
<accession>A0A3D9SR64</accession>
<evidence type="ECO:0000259" key="17">
    <source>
        <dbReference type="SMART" id="SM00936"/>
    </source>
</evidence>
<dbReference type="PRINTS" id="PR00725">
    <property type="entry name" value="DADACBPTASE1"/>
</dbReference>
<feature type="chain" id="PRO_5017770122" description="serine-type D-Ala-D-Ala carboxypeptidase" evidence="16">
    <location>
        <begin position="28"/>
        <end position="396"/>
    </location>
</feature>
<dbReference type="Pfam" id="PF00768">
    <property type="entry name" value="Peptidase_S11"/>
    <property type="match status" value="1"/>
</dbReference>
<evidence type="ECO:0000256" key="13">
    <source>
        <dbReference type="PIRSR" id="PIRSR618044-1"/>
    </source>
</evidence>
<dbReference type="Pfam" id="PF07943">
    <property type="entry name" value="PBP5_C"/>
    <property type="match status" value="1"/>
</dbReference>
<evidence type="ECO:0000256" key="2">
    <source>
        <dbReference type="ARBA" id="ARBA00004752"/>
    </source>
</evidence>
<protein>
    <recommendedName>
        <fullName evidence="4">serine-type D-Ala-D-Ala carboxypeptidase</fullName>
        <ecNumber evidence="4">3.4.16.4</ecNumber>
    </recommendedName>
</protein>
<feature type="domain" description="Peptidase S11 D-Ala-D-Ala carboxypeptidase A C-terminal" evidence="17">
    <location>
        <begin position="290"/>
        <end position="380"/>
    </location>
</feature>
<dbReference type="GO" id="GO:0006508">
    <property type="term" value="P:proteolysis"/>
    <property type="evidence" value="ECO:0007669"/>
    <property type="project" value="UniProtKB-KW"/>
</dbReference>
<proteinExistence type="inferred from homology"/>
<keyword evidence="5 18" id="KW-0121">Carboxypeptidase</keyword>
<sequence>MNSKWKQLLVTSVTAMMVLSAPAVSWAKEGAAPNTAPTASADLAPSARSAILMDADSGTIIYEKNSHAALPPASITKVMTMLLIMEALDQGRIKLTDKVPTSEYAASMGGSQIFLEPGEQMSVDEMLKGIALASGNDASVAMAEKIAGTESAFVDMMNKRAQELGLKNTHFANCNGLPAAEHHSSAHDIAVMSRELLKHSEITKYTGLYQDYLRKSSEKPFWLVNTNKLVRFYSGADGLKTGFTNEARFCLTATARRDNLRVIAVVMGEPNTKTRNAEVSQMFDYSFAQYMNHTIFKKGDIMGTVPIVKGVQPSLELKAKHSYSVLLKKGSSVKDIRYELKLNPLKAPVTINEPIGKLIVFQGDQVLTEFAVDSPATVKKAGWWTLFKRSCSSLFS</sequence>
<name>A0A3D9SR64_9BACL</name>
<evidence type="ECO:0000256" key="16">
    <source>
        <dbReference type="SAM" id="SignalP"/>
    </source>
</evidence>
<dbReference type="AlphaFoldDB" id="A0A3D9SR64"/>
<evidence type="ECO:0000256" key="11">
    <source>
        <dbReference type="ARBA" id="ARBA00023316"/>
    </source>
</evidence>
<dbReference type="EC" id="3.4.16.4" evidence="4"/>
<dbReference type="GO" id="GO:0009002">
    <property type="term" value="F:serine-type D-Ala-D-Ala carboxypeptidase activity"/>
    <property type="evidence" value="ECO:0007669"/>
    <property type="project" value="UniProtKB-EC"/>
</dbReference>
<evidence type="ECO:0000256" key="12">
    <source>
        <dbReference type="ARBA" id="ARBA00034000"/>
    </source>
</evidence>
<reference evidence="18 19" key="1">
    <citation type="submission" date="2018-08" db="EMBL/GenBank/DDBJ databases">
        <title>Genomic Encyclopedia of Type Strains, Phase III (KMG-III): the genomes of soil and plant-associated and newly described type strains.</title>
        <authorList>
            <person name="Whitman W."/>
        </authorList>
    </citation>
    <scope>NUCLEOTIDE SEQUENCE [LARGE SCALE GENOMIC DNA]</scope>
    <source>
        <strain evidence="18 19">CGMCC 1.10966</strain>
    </source>
</reference>
<dbReference type="Proteomes" id="UP000256304">
    <property type="component" value="Unassembled WGS sequence"/>
</dbReference>
<dbReference type="OrthoDB" id="9791132at2"/>
<dbReference type="SMART" id="SM00936">
    <property type="entry name" value="PBP5_C"/>
    <property type="match status" value="1"/>
</dbReference>
<keyword evidence="8" id="KW-0378">Hydrolase</keyword>
<keyword evidence="10" id="KW-0573">Peptidoglycan synthesis</keyword>
<dbReference type="RefSeq" id="WP_116186965.1">
    <property type="nucleotide sequence ID" value="NZ_QTTN01000001.1"/>
</dbReference>
<evidence type="ECO:0000256" key="1">
    <source>
        <dbReference type="ARBA" id="ARBA00003217"/>
    </source>
</evidence>
<evidence type="ECO:0000256" key="15">
    <source>
        <dbReference type="RuleBase" id="RU004016"/>
    </source>
</evidence>
<feature type="active site" evidence="13">
    <location>
        <position position="134"/>
    </location>
</feature>
<dbReference type="InterPro" id="IPR037167">
    <property type="entry name" value="Peptidase_S11_C_sf"/>
</dbReference>
<dbReference type="InterPro" id="IPR012907">
    <property type="entry name" value="Peptidase_S11_C"/>
</dbReference>
<dbReference type="GO" id="GO:0071555">
    <property type="term" value="P:cell wall organization"/>
    <property type="evidence" value="ECO:0007669"/>
    <property type="project" value="UniProtKB-KW"/>
</dbReference>
<dbReference type="InterPro" id="IPR018044">
    <property type="entry name" value="Peptidase_S11"/>
</dbReference>
<dbReference type="GO" id="GO:0008360">
    <property type="term" value="P:regulation of cell shape"/>
    <property type="evidence" value="ECO:0007669"/>
    <property type="project" value="UniProtKB-KW"/>
</dbReference>
<feature type="binding site" evidence="14">
    <location>
        <position position="240"/>
    </location>
    <ligand>
        <name>substrate</name>
    </ligand>
</feature>
<keyword evidence="7 16" id="KW-0732">Signal</keyword>
<keyword evidence="9" id="KW-0133">Cell shape</keyword>
<dbReference type="InterPro" id="IPR015956">
    <property type="entry name" value="Peniciliin-bd_prot_C_sf"/>
</dbReference>
<dbReference type="InterPro" id="IPR001967">
    <property type="entry name" value="Peptidase_S11_N"/>
</dbReference>
<keyword evidence="6" id="KW-0645">Protease</keyword>
<dbReference type="EMBL" id="QTTN01000001">
    <property type="protein sequence ID" value="REE94211.1"/>
    <property type="molecule type" value="Genomic_DNA"/>
</dbReference>
<organism evidence="18 19">
    <name type="scientific">Paenibacillus taihuensis</name>
    <dbReference type="NCBI Taxonomy" id="1156355"/>
    <lineage>
        <taxon>Bacteria</taxon>
        <taxon>Bacillati</taxon>
        <taxon>Bacillota</taxon>
        <taxon>Bacilli</taxon>
        <taxon>Bacillales</taxon>
        <taxon>Paenibacillaceae</taxon>
        <taxon>Paenibacillus</taxon>
    </lineage>
</organism>
<evidence type="ECO:0000256" key="3">
    <source>
        <dbReference type="ARBA" id="ARBA00007164"/>
    </source>
</evidence>
<evidence type="ECO:0000256" key="7">
    <source>
        <dbReference type="ARBA" id="ARBA00022729"/>
    </source>
</evidence>
<evidence type="ECO:0000256" key="4">
    <source>
        <dbReference type="ARBA" id="ARBA00012448"/>
    </source>
</evidence>
<comment type="caution">
    <text evidence="18">The sequence shown here is derived from an EMBL/GenBank/DDBJ whole genome shotgun (WGS) entry which is preliminary data.</text>
</comment>
<evidence type="ECO:0000256" key="9">
    <source>
        <dbReference type="ARBA" id="ARBA00022960"/>
    </source>
</evidence>
<dbReference type="PANTHER" id="PTHR21581:SF6">
    <property type="entry name" value="TRAFFICKING PROTEIN PARTICLE COMPLEX SUBUNIT 12"/>
    <property type="match status" value="1"/>
</dbReference>
<feature type="signal peptide" evidence="16">
    <location>
        <begin position="1"/>
        <end position="27"/>
    </location>
</feature>